<dbReference type="EMBL" id="JAGDYP010000003">
    <property type="protein sequence ID" value="MBO1883875.1"/>
    <property type="molecule type" value="Genomic_DNA"/>
</dbReference>
<dbReference type="Proteomes" id="UP000681610">
    <property type="component" value="Unassembled WGS sequence"/>
</dbReference>
<proteinExistence type="predicted"/>
<accession>A0ABS3PX19</accession>
<sequence length="269" mass="30917">MKKITFALFFVVAFAFGQQKQNGWERAGLKGMVKTYKLIGYQFDEKGKPQLMNSEFYAEFDKKGINTKMRAINNNTVINYVDTRDENGNILVSDSRDASNTSMSKNTYEYDQNGNCVRHDVLTSDGSVFMSRLTAYDSNQRVIERTECIAGVCDDKTTYVYGDNNKVSEETKLGKDNVVKGKTVFTYDAQGNAIEKKLYDAENNLQKLVKSTFDENNNEVETLTYDSYGNLLRKETNVYVYDKKKNWVKKTTLVGDKPTMMMKQKLKYY</sequence>
<dbReference type="RefSeq" id="WP_208058463.1">
    <property type="nucleotide sequence ID" value="NZ_JAGDYP010000003.1"/>
</dbReference>
<evidence type="ECO:0000313" key="2">
    <source>
        <dbReference type="Proteomes" id="UP000681610"/>
    </source>
</evidence>
<dbReference type="Gene3D" id="2.180.10.10">
    <property type="entry name" value="RHS repeat-associated core"/>
    <property type="match status" value="1"/>
</dbReference>
<comment type="caution">
    <text evidence="1">The sequence shown here is derived from an EMBL/GenBank/DDBJ whole genome shotgun (WGS) entry which is preliminary data.</text>
</comment>
<evidence type="ECO:0000313" key="1">
    <source>
        <dbReference type="EMBL" id="MBO1883875.1"/>
    </source>
</evidence>
<keyword evidence="2" id="KW-1185">Reference proteome</keyword>
<organism evidence="1 2">
    <name type="scientific">Capnocytophaga bilenii</name>
    <dbReference type="NCBI Taxonomy" id="2819369"/>
    <lineage>
        <taxon>Bacteria</taxon>
        <taxon>Pseudomonadati</taxon>
        <taxon>Bacteroidota</taxon>
        <taxon>Flavobacteriia</taxon>
        <taxon>Flavobacteriales</taxon>
        <taxon>Flavobacteriaceae</taxon>
        <taxon>Capnocytophaga</taxon>
    </lineage>
</organism>
<protein>
    <submittedName>
        <fullName evidence="1">Type IV secretion protein Rhs</fullName>
    </submittedName>
</protein>
<reference evidence="1 2" key="1">
    <citation type="submission" date="2021-03" db="EMBL/GenBank/DDBJ databases">
        <title>Isolation and description of Capnocytophaga bilenii sp. nov., a novel Capnocytophaga species, isolated from a gingivitis subject.</title>
        <authorList>
            <person name="Antezack A."/>
            <person name="Monnet-Corti V."/>
            <person name="La Scola B."/>
        </authorList>
    </citation>
    <scope>NUCLEOTIDE SEQUENCE [LARGE SCALE GENOMIC DNA]</scope>
    <source>
        <strain evidence="1 2">Marseille-Q4570</strain>
    </source>
</reference>
<gene>
    <name evidence="1" type="ORF">J4N46_05480</name>
</gene>
<name>A0ABS3PX19_9FLAO</name>